<reference evidence="1 2" key="1">
    <citation type="submission" date="2019-10" db="EMBL/GenBank/DDBJ databases">
        <authorList>
            <person name="Wolf R A."/>
        </authorList>
    </citation>
    <scope>NUCLEOTIDE SEQUENCE [LARGE SCALE GENOMIC DNA]</scope>
    <source>
        <strain evidence="1">Collinsella_aerofaciens_AK_138A</strain>
    </source>
</reference>
<proteinExistence type="predicted"/>
<sequence>MFQVPQVAVKEERRVLKYASDGLKAKVRCLGNFFSSHRP</sequence>
<dbReference type="EMBL" id="CABWIH010000131">
    <property type="protein sequence ID" value="VWM05444.1"/>
    <property type="molecule type" value="Genomic_DNA"/>
</dbReference>
<name>A0A5K1JIQ4_9ACTN</name>
<dbReference type="AlphaFoldDB" id="A0A5K1JIQ4"/>
<evidence type="ECO:0000313" key="2">
    <source>
        <dbReference type="Proteomes" id="UP000330807"/>
    </source>
</evidence>
<dbReference type="Proteomes" id="UP000330807">
    <property type="component" value="Unassembled WGS sequence"/>
</dbReference>
<protein>
    <submittedName>
        <fullName evidence="1">Uncharacterized protein</fullName>
    </submittedName>
</protein>
<organism evidence="1 2">
    <name type="scientific">Collinsella aerofaciens</name>
    <dbReference type="NCBI Taxonomy" id="74426"/>
    <lineage>
        <taxon>Bacteria</taxon>
        <taxon>Bacillati</taxon>
        <taxon>Actinomycetota</taxon>
        <taxon>Coriobacteriia</taxon>
        <taxon>Coriobacteriales</taxon>
        <taxon>Coriobacteriaceae</taxon>
        <taxon>Collinsella</taxon>
    </lineage>
</organism>
<gene>
    <name evidence="1" type="ORF">LMKDKBCB_00749</name>
</gene>
<evidence type="ECO:0000313" key="1">
    <source>
        <dbReference type="EMBL" id="VWM05444.1"/>
    </source>
</evidence>
<accession>A0A5K1JIQ4</accession>